<feature type="region of interest" description="Disordered" evidence="14">
    <location>
        <begin position="960"/>
        <end position="1051"/>
    </location>
</feature>
<evidence type="ECO:0000259" key="17">
    <source>
        <dbReference type="PROSITE" id="PS51195"/>
    </source>
</evidence>
<feature type="compositionally biased region" description="Basic and acidic residues" evidence="14">
    <location>
        <begin position="21"/>
        <end position="36"/>
    </location>
</feature>
<dbReference type="Gene3D" id="3.40.50.300">
    <property type="entry name" value="P-loop containing nucleotide triphosphate hydrolases"/>
    <property type="match status" value="2"/>
</dbReference>
<evidence type="ECO:0000256" key="9">
    <source>
        <dbReference type="ARBA" id="ARBA00023242"/>
    </source>
</evidence>
<dbReference type="Pfam" id="PF23469">
    <property type="entry name" value="KH_12"/>
    <property type="match status" value="1"/>
</dbReference>
<gene>
    <name evidence="18" type="ORF">B0T21DRAFT_411055</name>
</gene>
<feature type="domain" description="DEAD-box RNA helicase Q" evidence="17">
    <location>
        <begin position="571"/>
        <end position="599"/>
    </location>
</feature>
<feature type="compositionally biased region" description="Basic and acidic residues" evidence="14">
    <location>
        <begin position="977"/>
        <end position="990"/>
    </location>
</feature>
<evidence type="ECO:0000256" key="6">
    <source>
        <dbReference type="ARBA" id="ARBA00022806"/>
    </source>
</evidence>
<evidence type="ECO:0000256" key="8">
    <source>
        <dbReference type="ARBA" id="ARBA00023187"/>
    </source>
</evidence>
<feature type="domain" description="Helicase ATP-binding" evidence="15">
    <location>
        <begin position="602"/>
        <end position="780"/>
    </location>
</feature>
<keyword evidence="9" id="KW-0539">Nucleus</keyword>
<keyword evidence="19" id="KW-1185">Reference proteome</keyword>
<dbReference type="GO" id="GO:0008380">
    <property type="term" value="P:RNA splicing"/>
    <property type="evidence" value="ECO:0007669"/>
    <property type="project" value="UniProtKB-KW"/>
</dbReference>
<dbReference type="PANTHER" id="PTHR47958">
    <property type="entry name" value="ATP-DEPENDENT RNA HELICASE DBP3"/>
    <property type="match status" value="1"/>
</dbReference>
<evidence type="ECO:0000256" key="5">
    <source>
        <dbReference type="ARBA" id="ARBA00022801"/>
    </source>
</evidence>
<dbReference type="Pfam" id="PF00270">
    <property type="entry name" value="DEAD"/>
    <property type="match status" value="1"/>
</dbReference>
<dbReference type="GO" id="GO:0005634">
    <property type="term" value="C:nucleus"/>
    <property type="evidence" value="ECO:0007669"/>
    <property type="project" value="UniProtKB-SubCell"/>
</dbReference>
<dbReference type="InterPro" id="IPR011545">
    <property type="entry name" value="DEAD/DEAH_box_helicase_dom"/>
</dbReference>
<protein>
    <recommendedName>
        <fullName evidence="2">RNA helicase</fullName>
        <ecNumber evidence="2">3.6.4.13</ecNumber>
    </recommendedName>
</protein>
<dbReference type="CDD" id="cd17953">
    <property type="entry name" value="DEADc_DDX46"/>
    <property type="match status" value="1"/>
</dbReference>
<evidence type="ECO:0000313" key="19">
    <source>
        <dbReference type="Proteomes" id="UP001172159"/>
    </source>
</evidence>
<feature type="compositionally biased region" description="Basic and acidic residues" evidence="14">
    <location>
        <begin position="187"/>
        <end position="214"/>
    </location>
</feature>
<dbReference type="CDD" id="cd22474">
    <property type="entry name" value="KH-I_PRP5_like"/>
    <property type="match status" value="1"/>
</dbReference>
<feature type="compositionally biased region" description="Basic and acidic residues" evidence="14">
    <location>
        <begin position="43"/>
        <end position="94"/>
    </location>
</feature>
<evidence type="ECO:0000256" key="12">
    <source>
        <dbReference type="ARBA" id="ARBA00047984"/>
    </source>
</evidence>
<dbReference type="InterPro" id="IPR014014">
    <property type="entry name" value="RNA_helicase_DEAD_Q_motif"/>
</dbReference>
<name>A0AA40BP15_9PEZI</name>
<comment type="function">
    <text evidence="10">ATP-dependent RNA helicase involved spliceosome assembly and in nuclear splicing. Catalyzes an ATP-dependent conformational change of U2 snRNP. Bridges U1 and U2 snRNPs and enables stable U2 snRNP association with intron RNA.</text>
</comment>
<dbReference type="SUPFAM" id="SSF52540">
    <property type="entry name" value="P-loop containing nucleoside triphosphate hydrolases"/>
    <property type="match status" value="1"/>
</dbReference>
<feature type="short sequence motif" description="Q motif" evidence="13">
    <location>
        <begin position="571"/>
        <end position="599"/>
    </location>
</feature>
<dbReference type="SMART" id="SM00487">
    <property type="entry name" value="DEXDc"/>
    <property type="match status" value="1"/>
</dbReference>
<dbReference type="InterPro" id="IPR056149">
    <property type="entry name" value="PRP5/DDX46/KHDC4_KH"/>
</dbReference>
<keyword evidence="3" id="KW-0507">mRNA processing</keyword>
<evidence type="ECO:0000256" key="14">
    <source>
        <dbReference type="SAM" id="MobiDB-lite"/>
    </source>
</evidence>
<dbReference type="PROSITE" id="PS51192">
    <property type="entry name" value="HELICASE_ATP_BIND_1"/>
    <property type="match status" value="1"/>
</dbReference>
<evidence type="ECO:0000256" key="7">
    <source>
        <dbReference type="ARBA" id="ARBA00022840"/>
    </source>
</evidence>
<evidence type="ECO:0000256" key="10">
    <source>
        <dbReference type="ARBA" id="ARBA00037330"/>
    </source>
</evidence>
<dbReference type="PROSITE" id="PS51194">
    <property type="entry name" value="HELICASE_CTER"/>
    <property type="match status" value="1"/>
</dbReference>
<sequence length="1212" mass="133687">MARPRDSRSPSPAGSHAARKRKDDDRRDRDRRDGSRDRRRRSRSPDRRYRDRERERDHGRDSRDRDSYRWRDRSLDRRDDDYYRGSRRDGAGGHRDRRRSRDRGPDRLRSPDRRRQRSRDGRDSREGDRDYRSKRDDSRDRRPRRDGSTDSRRDGGRPRGQPKPAESSTPVTPSEPAKSTPTPAQSEAEKKAERLRKLQAMKEKHAMKEAKEADVTAGSTRKLLAAMDQRAGGTTVPSSPAKASPTPTSPAATTAAASPASTQTFAGKFDPKVIARNSKVYRASSPTKLGDVKLGDVKLSSQGGPTIAAKNDATSKNGGLLPTNRTLSTFGFQKTADNQKSTSKRKLDMDDEEIIKRKLVKLPDFALENADTTPYVDANADDDVEDDLDLVLGRNEEEMAEAQRILQERRDERIQKEGMAMEVDSEVPATEKDDPTPAENAMDVDEDIDPLDAFMADLEQTVPTDGMASKPSSNQVNGKKTFEPEAYYSDDNYGYEADKADPSSVLAMVAKKKKKDIPVIDYSKLELNTIRKNFWVEPLELSQMTEEEAAELRLELDGIKVSGKNIPRPVQKWSQCGLTRPILDTIEDLGYEKPTPIQMQALPVIMSGRDVIGVAKTGSGKTMAFVLPMLRHIKDQDPVSGDDGPIALIMTPTRELCTQIYTDLLPFTKVLKLRAVAAYGGNAIKDQIAELKRGAEIIVATPGRMIDLLAANSGRVTNLKRATYLVLDEADRMFDMGFEPQVMKIFNNVRPDRQTILFSATMPRIIDALTKKVLRDPVEITVGGRSVVAPEITQIVEIIDESKKFVRLLELLGELYANDDDVRALIFVERQEKADDLLRELLRRGYGCMSIHGGKDQEDRNSTISDFKKGVCPILIATSVAARGLDVKQLKLVINYDVPNHLEDYVHRAGRTGRAGNTGTAVTFITEEQENCAPGVAKALEQSGQPIPERLNEMRKAWKEKVKAGKAKDASGFGGKGLERLDKEREAARLRERKTHKAEGEEEDDKGDDKDEETKKDKAKEAIQAAVSAIVSRDASKTEAAEGKTSGGLEHGVIKSSGVIAGSSSASVGKGGGALDKAASAISEINARLARAGQLRPGQPIDNKGPDAGAFHATLEINDFPQKARWAVTNRTNVAKILEATGTSITTKGTYYPPGKEPGPGQEAKLYILIEGDTEVVVGNALSELTRLLREGTLAAADAESRAPASGRYTIT</sequence>
<dbReference type="GO" id="GO:0005524">
    <property type="term" value="F:ATP binding"/>
    <property type="evidence" value="ECO:0007669"/>
    <property type="project" value="UniProtKB-KW"/>
</dbReference>
<keyword evidence="4" id="KW-0547">Nucleotide-binding</keyword>
<feature type="region of interest" description="Disordered" evidence="14">
    <location>
        <begin position="295"/>
        <end position="326"/>
    </location>
</feature>
<dbReference type="GO" id="GO:0006397">
    <property type="term" value="P:mRNA processing"/>
    <property type="evidence" value="ECO:0007669"/>
    <property type="project" value="UniProtKB-KW"/>
</dbReference>
<reference evidence="18" key="1">
    <citation type="submission" date="2023-06" db="EMBL/GenBank/DDBJ databases">
        <title>Genome-scale phylogeny and comparative genomics of the fungal order Sordariales.</title>
        <authorList>
            <consortium name="Lawrence Berkeley National Laboratory"/>
            <person name="Hensen N."/>
            <person name="Bonometti L."/>
            <person name="Westerberg I."/>
            <person name="Brannstrom I.O."/>
            <person name="Guillou S."/>
            <person name="Cros-Aarteil S."/>
            <person name="Calhoun S."/>
            <person name="Haridas S."/>
            <person name="Kuo A."/>
            <person name="Mondo S."/>
            <person name="Pangilinan J."/>
            <person name="Riley R."/>
            <person name="Labutti K."/>
            <person name="Andreopoulos B."/>
            <person name="Lipzen A."/>
            <person name="Chen C."/>
            <person name="Yanf M."/>
            <person name="Daum C."/>
            <person name="Ng V."/>
            <person name="Clum A."/>
            <person name="Steindorff A."/>
            <person name="Ohm R."/>
            <person name="Martin F."/>
            <person name="Silar P."/>
            <person name="Natvig D."/>
            <person name="Lalanne C."/>
            <person name="Gautier V."/>
            <person name="Ament-Velasquez S.L."/>
            <person name="Kruys A."/>
            <person name="Hutchinson M.I."/>
            <person name="Powell A.J."/>
            <person name="Barry K."/>
            <person name="Miller A.N."/>
            <person name="Grigoriev I.V."/>
            <person name="Debuchy R."/>
            <person name="Gladieux P."/>
            <person name="Thoren M.H."/>
            <person name="Johannesson H."/>
        </authorList>
    </citation>
    <scope>NUCLEOTIDE SEQUENCE</scope>
    <source>
        <strain evidence="18">CBS 540.89</strain>
    </source>
</reference>
<dbReference type="FunFam" id="3.40.50.300:FF:000008">
    <property type="entry name" value="ATP-dependent RNA helicase RhlB"/>
    <property type="match status" value="1"/>
</dbReference>
<dbReference type="GO" id="GO:0016787">
    <property type="term" value="F:hydrolase activity"/>
    <property type="evidence" value="ECO:0007669"/>
    <property type="project" value="UniProtKB-KW"/>
</dbReference>
<evidence type="ECO:0000313" key="18">
    <source>
        <dbReference type="EMBL" id="KAK0737618.1"/>
    </source>
</evidence>
<evidence type="ECO:0000256" key="3">
    <source>
        <dbReference type="ARBA" id="ARBA00022664"/>
    </source>
</evidence>
<evidence type="ECO:0000256" key="2">
    <source>
        <dbReference type="ARBA" id="ARBA00012552"/>
    </source>
</evidence>
<dbReference type="SMART" id="SM00490">
    <property type="entry name" value="HELICc"/>
    <property type="match status" value="1"/>
</dbReference>
<feature type="domain" description="Helicase C-terminal" evidence="16">
    <location>
        <begin position="791"/>
        <end position="955"/>
    </location>
</feature>
<dbReference type="AlphaFoldDB" id="A0AA40BP15"/>
<dbReference type="PROSITE" id="PS00039">
    <property type="entry name" value="DEAD_ATP_HELICASE"/>
    <property type="match status" value="1"/>
</dbReference>
<dbReference type="EMBL" id="JAUKTV010000005">
    <property type="protein sequence ID" value="KAK0737618.1"/>
    <property type="molecule type" value="Genomic_DNA"/>
</dbReference>
<dbReference type="InterPro" id="IPR027417">
    <property type="entry name" value="P-loop_NTPase"/>
</dbReference>
<dbReference type="InterPro" id="IPR001650">
    <property type="entry name" value="Helicase_C-like"/>
</dbReference>
<organism evidence="18 19">
    <name type="scientific">Apiosordaria backusii</name>
    <dbReference type="NCBI Taxonomy" id="314023"/>
    <lineage>
        <taxon>Eukaryota</taxon>
        <taxon>Fungi</taxon>
        <taxon>Dikarya</taxon>
        <taxon>Ascomycota</taxon>
        <taxon>Pezizomycotina</taxon>
        <taxon>Sordariomycetes</taxon>
        <taxon>Sordariomycetidae</taxon>
        <taxon>Sordariales</taxon>
        <taxon>Lasiosphaeriaceae</taxon>
        <taxon>Apiosordaria</taxon>
    </lineage>
</organism>
<feature type="region of interest" description="Disordered" evidence="14">
    <location>
        <begin position="1"/>
        <end position="263"/>
    </location>
</feature>
<feature type="compositionally biased region" description="Polar residues" evidence="14">
    <location>
        <begin position="166"/>
        <end position="185"/>
    </location>
</feature>
<keyword evidence="6" id="KW-0347">Helicase</keyword>
<feature type="region of interest" description="Disordered" evidence="14">
    <location>
        <begin position="418"/>
        <end position="438"/>
    </location>
</feature>
<dbReference type="PROSITE" id="PS51195">
    <property type="entry name" value="Q_MOTIF"/>
    <property type="match status" value="1"/>
</dbReference>
<comment type="similarity">
    <text evidence="11">Belongs to the DEAD box helicase family. DDX46/PRP5 subfamily.</text>
</comment>
<accession>A0AA40BP15</accession>
<feature type="compositionally biased region" description="Basic and acidic residues" evidence="14">
    <location>
        <begin position="960"/>
        <end position="969"/>
    </location>
</feature>
<feature type="compositionally biased region" description="Basic and acidic residues" evidence="14">
    <location>
        <begin position="102"/>
        <end position="157"/>
    </location>
</feature>
<dbReference type="FunFam" id="3.40.50.300:FF:000079">
    <property type="entry name" value="probable ATP-dependent RNA helicase DDX17"/>
    <property type="match status" value="1"/>
</dbReference>
<evidence type="ECO:0000256" key="13">
    <source>
        <dbReference type="PROSITE-ProRule" id="PRU00552"/>
    </source>
</evidence>
<dbReference type="EC" id="3.6.4.13" evidence="2"/>
<dbReference type="GO" id="GO:0003724">
    <property type="term" value="F:RNA helicase activity"/>
    <property type="evidence" value="ECO:0007669"/>
    <property type="project" value="UniProtKB-EC"/>
</dbReference>
<proteinExistence type="inferred from homology"/>
<keyword evidence="7" id="KW-0067">ATP-binding</keyword>
<dbReference type="GO" id="GO:0003676">
    <property type="term" value="F:nucleic acid binding"/>
    <property type="evidence" value="ECO:0007669"/>
    <property type="project" value="InterPro"/>
</dbReference>
<keyword evidence="8" id="KW-0508">mRNA splicing</keyword>
<comment type="caution">
    <text evidence="18">The sequence shown here is derived from an EMBL/GenBank/DDBJ whole genome shotgun (WGS) entry which is preliminary data.</text>
</comment>
<evidence type="ECO:0000256" key="4">
    <source>
        <dbReference type="ARBA" id="ARBA00022741"/>
    </source>
</evidence>
<dbReference type="InterPro" id="IPR000629">
    <property type="entry name" value="RNA-helicase_DEAD-box_CS"/>
</dbReference>
<dbReference type="InterPro" id="IPR014001">
    <property type="entry name" value="Helicase_ATP-bd"/>
</dbReference>
<feature type="compositionally biased region" description="Low complexity" evidence="14">
    <location>
        <begin position="234"/>
        <end position="263"/>
    </location>
</feature>
<feature type="compositionally biased region" description="Basic and acidic residues" evidence="14">
    <location>
        <begin position="1007"/>
        <end position="1021"/>
    </location>
</feature>
<comment type="subcellular location">
    <subcellularLocation>
        <location evidence="1">Nucleus</location>
    </subcellularLocation>
</comment>
<feature type="compositionally biased region" description="Polar residues" evidence="14">
    <location>
        <begin position="312"/>
        <end position="326"/>
    </location>
</feature>
<evidence type="ECO:0000259" key="15">
    <source>
        <dbReference type="PROSITE" id="PS51192"/>
    </source>
</evidence>
<evidence type="ECO:0000256" key="11">
    <source>
        <dbReference type="ARBA" id="ARBA00038511"/>
    </source>
</evidence>
<dbReference type="Pfam" id="PF00271">
    <property type="entry name" value="Helicase_C"/>
    <property type="match status" value="1"/>
</dbReference>
<comment type="catalytic activity">
    <reaction evidence="12">
        <text>ATP + H2O = ADP + phosphate + H(+)</text>
        <dbReference type="Rhea" id="RHEA:13065"/>
        <dbReference type="ChEBI" id="CHEBI:15377"/>
        <dbReference type="ChEBI" id="CHEBI:15378"/>
        <dbReference type="ChEBI" id="CHEBI:30616"/>
        <dbReference type="ChEBI" id="CHEBI:43474"/>
        <dbReference type="ChEBI" id="CHEBI:456216"/>
        <dbReference type="EC" id="3.6.4.13"/>
    </reaction>
</comment>
<dbReference type="CDD" id="cd18787">
    <property type="entry name" value="SF2_C_DEAD"/>
    <property type="match status" value="1"/>
</dbReference>
<evidence type="ECO:0000259" key="16">
    <source>
        <dbReference type="PROSITE" id="PS51194"/>
    </source>
</evidence>
<keyword evidence="5" id="KW-0378">Hydrolase</keyword>
<evidence type="ECO:0000256" key="1">
    <source>
        <dbReference type="ARBA" id="ARBA00004123"/>
    </source>
</evidence>
<dbReference type="Proteomes" id="UP001172159">
    <property type="component" value="Unassembled WGS sequence"/>
</dbReference>